<name>A0ABU7H0K1_9SPHI</name>
<dbReference type="CDD" id="cd24079">
    <property type="entry name" value="ASKHA_NBD_PG1100-like"/>
    <property type="match status" value="1"/>
</dbReference>
<dbReference type="InterPro" id="IPR043129">
    <property type="entry name" value="ATPase_NBD"/>
</dbReference>
<sequence length="289" mass="32348">MILVADSGSSKTDWRGYYKGEIFEFNTPGINPYFLNANDIAKVIAKDKNLLSIANKVREIYFFGAGSSSPDKHEIISNGLSSVFTKSFISVDNDLIGSAYATCGEQPGFTCILGTGSNVSFYDGKELYHGTHGLGYILGDEGSGTWFGKKLLVSWLYDLMPDELAKDFAETYEVDKNTIITNVYMKPFPNIYLASFTRFMSKHKDHPFIQNILCVGFQEFVDTNLKDQKNPDNLPFNFVGSIAYHFQDKLKQICNKNGINVGNIIQKPIDSLFKFVLNREGLLQPEISA</sequence>
<dbReference type="Gene3D" id="1.10.720.160">
    <property type="match status" value="1"/>
</dbReference>
<accession>A0ABU7H0K1</accession>
<keyword evidence="1" id="KW-0808">Transferase</keyword>
<dbReference type="PANTHER" id="PTHR43190:SF3">
    <property type="entry name" value="N-ACETYL-D-GLUCOSAMINE KINASE"/>
    <property type="match status" value="1"/>
</dbReference>
<organism evidence="1 2">
    <name type="scientific">Pedobacter flavus</name>
    <dbReference type="NCBI Taxonomy" id="3113906"/>
    <lineage>
        <taxon>Bacteria</taxon>
        <taxon>Pseudomonadati</taxon>
        <taxon>Bacteroidota</taxon>
        <taxon>Sphingobacteriia</taxon>
        <taxon>Sphingobacteriales</taxon>
        <taxon>Sphingobacteriaceae</taxon>
        <taxon>Pedobacter</taxon>
    </lineage>
</organism>
<dbReference type="GO" id="GO:0016301">
    <property type="term" value="F:kinase activity"/>
    <property type="evidence" value="ECO:0007669"/>
    <property type="project" value="UniProtKB-KW"/>
</dbReference>
<dbReference type="Gene3D" id="3.30.420.40">
    <property type="match status" value="2"/>
</dbReference>
<keyword evidence="2" id="KW-1185">Reference proteome</keyword>
<protein>
    <submittedName>
        <fullName evidence="1">N-acetylglucosamine kinase</fullName>
    </submittedName>
</protein>
<dbReference type="InterPro" id="IPR052519">
    <property type="entry name" value="Euk-type_GlcNAc_Kinase"/>
</dbReference>
<dbReference type="PANTHER" id="PTHR43190">
    <property type="entry name" value="N-ACETYL-D-GLUCOSAMINE KINASE"/>
    <property type="match status" value="1"/>
</dbReference>
<evidence type="ECO:0000313" key="1">
    <source>
        <dbReference type="EMBL" id="MEE1884817.1"/>
    </source>
</evidence>
<dbReference type="SUPFAM" id="SSF53067">
    <property type="entry name" value="Actin-like ATPase domain"/>
    <property type="match status" value="2"/>
</dbReference>
<dbReference type="RefSeq" id="WP_330145727.1">
    <property type="nucleotide sequence ID" value="NZ_JAZDQU010000001.1"/>
</dbReference>
<evidence type="ECO:0000313" key="2">
    <source>
        <dbReference type="Proteomes" id="UP001337681"/>
    </source>
</evidence>
<reference evidence="1 2" key="1">
    <citation type="submission" date="2024-01" db="EMBL/GenBank/DDBJ databases">
        <title>Pedobacter sp. nov., isolated from oil-contaminated soil.</title>
        <authorList>
            <person name="Le N.T.T."/>
        </authorList>
    </citation>
    <scope>NUCLEOTIDE SEQUENCE [LARGE SCALE GENOMIC DNA]</scope>
    <source>
        <strain evidence="1 2">VNH31</strain>
    </source>
</reference>
<dbReference type="Proteomes" id="UP001337681">
    <property type="component" value="Unassembled WGS sequence"/>
</dbReference>
<dbReference type="EMBL" id="JAZDQU010000001">
    <property type="protein sequence ID" value="MEE1884817.1"/>
    <property type="molecule type" value="Genomic_DNA"/>
</dbReference>
<keyword evidence="1" id="KW-0418">Kinase</keyword>
<proteinExistence type="predicted"/>
<comment type="caution">
    <text evidence="1">The sequence shown here is derived from an EMBL/GenBank/DDBJ whole genome shotgun (WGS) entry which is preliminary data.</text>
</comment>
<gene>
    <name evidence="1" type="ORF">VRU49_05210</name>
</gene>